<dbReference type="EMBL" id="JAXDAE010000007">
    <property type="protein sequence ID" value="MDY2587365.1"/>
    <property type="molecule type" value="Genomic_DNA"/>
</dbReference>
<evidence type="ECO:0000313" key="5">
    <source>
        <dbReference type="EMBL" id="MDY2587365.1"/>
    </source>
</evidence>
<comment type="caution">
    <text evidence="5">The sequence shown here is derived from an EMBL/GenBank/DDBJ whole genome shotgun (WGS) entry which is preliminary data.</text>
</comment>
<dbReference type="Pfam" id="PF07745">
    <property type="entry name" value="Glyco_hydro_53"/>
    <property type="match status" value="1"/>
</dbReference>
<keyword evidence="6" id="KW-1185">Reference proteome</keyword>
<dbReference type="InterPro" id="IPR017853">
    <property type="entry name" value="GH"/>
</dbReference>
<proteinExistence type="inferred from homology"/>
<reference evidence="5 6" key="1">
    <citation type="submission" date="2023-11" db="EMBL/GenBank/DDBJ databases">
        <title>Winogradskyella pelagius sp. nov., isolated from coastal sediment.</title>
        <authorList>
            <person name="Li F."/>
        </authorList>
    </citation>
    <scope>NUCLEOTIDE SEQUENCE [LARGE SCALE GENOMIC DNA]</scope>
    <source>
        <strain evidence="5 6">KCTC 23502</strain>
    </source>
</reference>
<gene>
    <name evidence="5" type="ORF">SNF14_08440</name>
</gene>
<evidence type="ECO:0000256" key="3">
    <source>
        <dbReference type="ARBA" id="ARBA00023295"/>
    </source>
</evidence>
<dbReference type="PANTHER" id="PTHR34983">
    <property type="entry name" value="ARABINOGALACTAN ENDO-BETA-1,4-GALACTANASE A"/>
    <property type="match status" value="1"/>
</dbReference>
<evidence type="ECO:0000256" key="1">
    <source>
        <dbReference type="ARBA" id="ARBA00010687"/>
    </source>
</evidence>
<evidence type="ECO:0000256" key="2">
    <source>
        <dbReference type="ARBA" id="ARBA00022801"/>
    </source>
</evidence>
<keyword evidence="2 4" id="KW-0378">Hydrolase</keyword>
<dbReference type="RefSeq" id="WP_320555732.1">
    <property type="nucleotide sequence ID" value="NZ_JAXDAE010000007.1"/>
</dbReference>
<accession>A0ABU5ELQ3</accession>
<dbReference type="PROSITE" id="PS51257">
    <property type="entry name" value="PROKAR_LIPOPROTEIN"/>
    <property type="match status" value="1"/>
</dbReference>
<keyword evidence="3 4" id="KW-0326">Glycosidase</keyword>
<name>A0ABU5ELQ3_9FLAO</name>
<dbReference type="PANTHER" id="PTHR34983:SF2">
    <property type="entry name" value="ENDO-BETA-1,4-GALACTANASE"/>
    <property type="match status" value="1"/>
</dbReference>
<dbReference type="SUPFAM" id="SSF51445">
    <property type="entry name" value="(Trans)glycosidases"/>
    <property type="match status" value="1"/>
</dbReference>
<dbReference type="Proteomes" id="UP001285855">
    <property type="component" value="Unassembled WGS sequence"/>
</dbReference>
<protein>
    <recommendedName>
        <fullName evidence="4">Arabinogalactan endo-beta-1,4-galactanase</fullName>
        <ecNumber evidence="4">3.2.1.89</ecNumber>
    </recommendedName>
</protein>
<dbReference type="EC" id="3.2.1.89" evidence="4"/>
<comment type="catalytic activity">
    <reaction evidence="4">
        <text>The enzyme specifically hydrolyzes (1-&gt;4)-beta-D-galactosidic linkages in type I arabinogalactans.</text>
        <dbReference type="EC" id="3.2.1.89"/>
    </reaction>
</comment>
<comment type="similarity">
    <text evidence="1 4">Belongs to the glycosyl hydrolase 53 family.</text>
</comment>
<evidence type="ECO:0000313" key="6">
    <source>
        <dbReference type="Proteomes" id="UP001285855"/>
    </source>
</evidence>
<organism evidence="5 6">
    <name type="scientific">Winogradskyella aquimaris</name>
    <dbReference type="NCBI Taxonomy" id="864074"/>
    <lineage>
        <taxon>Bacteria</taxon>
        <taxon>Pseudomonadati</taxon>
        <taxon>Bacteroidota</taxon>
        <taxon>Flavobacteriia</taxon>
        <taxon>Flavobacteriales</taxon>
        <taxon>Flavobacteriaceae</taxon>
        <taxon>Winogradskyella</taxon>
    </lineage>
</organism>
<sequence>MKKSKLTVNYFTTIFLLSCLLGVNSCSKNNSDTNDLPSEDTSISFYYGADLSYVNEMEDCGAIYKDSEGTVTDVYQIFRDEGANLVRVRLWHNPDWTNYSNYNDVKETIQRAKSKGLKVLLDFHYSDTWADPSKQEIPAAWVNEINNTPVLRQLVYDYTYTTLEQLSNDNLLPDIVQVGNEINGMILQQGELVWPIDWERNSALINKGIEAVRAISTAKNKTIEIMLHIAQPENGLWWFEQATSNGVTDFDWIGLSYYPIWSDYDLNEVQTPLSTLINTYNKKLMIVETAYPFTLDNADSANNILGADALTGGFPATQQGQLDYLNQLKQIIENAGGQGLVYWEPAWVSTGCSTLWAQGSHWDNATLFDQTGKATLGMQFYNNSLND</sequence>
<dbReference type="InterPro" id="IPR011683">
    <property type="entry name" value="Glyco_hydro_53"/>
</dbReference>
<dbReference type="GO" id="GO:0016787">
    <property type="term" value="F:hydrolase activity"/>
    <property type="evidence" value="ECO:0007669"/>
    <property type="project" value="UniProtKB-KW"/>
</dbReference>
<dbReference type="Gene3D" id="3.20.20.80">
    <property type="entry name" value="Glycosidases"/>
    <property type="match status" value="1"/>
</dbReference>
<evidence type="ECO:0000256" key="4">
    <source>
        <dbReference type="RuleBase" id="RU361192"/>
    </source>
</evidence>